<dbReference type="GO" id="GO:0048268">
    <property type="term" value="P:clathrin coat assembly"/>
    <property type="evidence" value="ECO:0007669"/>
    <property type="project" value="InterPro"/>
</dbReference>
<keyword evidence="7" id="KW-0539">Nucleus</keyword>
<evidence type="ECO:0000256" key="2">
    <source>
        <dbReference type="ARBA" id="ARBA00004496"/>
    </source>
</evidence>
<dbReference type="Pfam" id="PF07651">
    <property type="entry name" value="ANTH"/>
    <property type="match status" value="1"/>
</dbReference>
<keyword evidence="5" id="KW-0963">Cytoplasm</keyword>
<evidence type="ECO:0000256" key="3">
    <source>
        <dbReference type="ARBA" id="ARBA00009466"/>
    </source>
</evidence>
<dbReference type="PANTHER" id="PTHR12596">
    <property type="entry name" value="EXPORTIN 4,7-RELATED"/>
    <property type="match status" value="1"/>
</dbReference>
<dbReference type="SUPFAM" id="SSF48371">
    <property type="entry name" value="ARM repeat"/>
    <property type="match status" value="1"/>
</dbReference>
<dbReference type="InterPro" id="IPR014877">
    <property type="entry name" value="XPO1_C_dom"/>
</dbReference>
<comment type="caution">
    <text evidence="12">The sequence shown here is derived from an EMBL/GenBank/DDBJ whole genome shotgun (WGS) entry which is preliminary data.</text>
</comment>
<keyword evidence="4" id="KW-0813">Transport</keyword>
<evidence type="ECO:0000256" key="8">
    <source>
        <dbReference type="ARBA" id="ARBA00040444"/>
    </source>
</evidence>
<comment type="similarity">
    <text evidence="3">Belongs to the exportin family.</text>
</comment>
<feature type="region of interest" description="Disordered" evidence="9">
    <location>
        <begin position="184"/>
        <end position="241"/>
    </location>
</feature>
<organism evidence="12 13">
    <name type="scientific">Paramuricea clavata</name>
    <name type="common">Red gorgonian</name>
    <name type="synonym">Violescent sea-whip</name>
    <dbReference type="NCBI Taxonomy" id="317549"/>
    <lineage>
        <taxon>Eukaryota</taxon>
        <taxon>Metazoa</taxon>
        <taxon>Cnidaria</taxon>
        <taxon>Anthozoa</taxon>
        <taxon>Octocorallia</taxon>
        <taxon>Malacalcyonacea</taxon>
        <taxon>Plexauridae</taxon>
        <taxon>Paramuricea</taxon>
    </lineage>
</organism>
<evidence type="ECO:0000256" key="6">
    <source>
        <dbReference type="ARBA" id="ARBA00022927"/>
    </source>
</evidence>
<dbReference type="InterPro" id="IPR011989">
    <property type="entry name" value="ARM-like"/>
</dbReference>
<evidence type="ECO:0000259" key="11">
    <source>
        <dbReference type="Pfam" id="PF08767"/>
    </source>
</evidence>
<dbReference type="GO" id="GO:0030276">
    <property type="term" value="F:clathrin binding"/>
    <property type="evidence" value="ECO:0007669"/>
    <property type="project" value="InterPro"/>
</dbReference>
<accession>A0A7D9D9R4</accession>
<dbReference type="GO" id="GO:0005049">
    <property type="term" value="F:nuclear export signal receptor activity"/>
    <property type="evidence" value="ECO:0007669"/>
    <property type="project" value="InterPro"/>
</dbReference>
<feature type="domain" description="AP180 N-terminal homology (ANTH)" evidence="10">
    <location>
        <begin position="1"/>
        <end position="58"/>
    </location>
</feature>
<keyword evidence="13" id="KW-1185">Reference proteome</keyword>
<dbReference type="SUPFAM" id="SSF89009">
    <property type="entry name" value="GAT-like domain"/>
    <property type="match status" value="1"/>
</dbReference>
<dbReference type="GO" id="GO:0005545">
    <property type="term" value="F:1-phosphatidylinositol binding"/>
    <property type="evidence" value="ECO:0007669"/>
    <property type="project" value="InterPro"/>
</dbReference>
<evidence type="ECO:0000313" key="12">
    <source>
        <dbReference type="EMBL" id="CAB3980598.1"/>
    </source>
</evidence>
<protein>
    <recommendedName>
        <fullName evidence="8">Exportin-4</fullName>
    </recommendedName>
</protein>
<dbReference type="GO" id="GO:0005643">
    <property type="term" value="C:nuclear pore"/>
    <property type="evidence" value="ECO:0007669"/>
    <property type="project" value="TreeGrafter"/>
</dbReference>
<evidence type="ECO:0000256" key="7">
    <source>
        <dbReference type="ARBA" id="ARBA00023242"/>
    </source>
</evidence>
<dbReference type="InterPro" id="IPR044189">
    <property type="entry name" value="XPO4/7-like"/>
</dbReference>
<evidence type="ECO:0000259" key="10">
    <source>
        <dbReference type="Pfam" id="PF07651"/>
    </source>
</evidence>
<dbReference type="OrthoDB" id="5548448at2759"/>
<dbReference type="Proteomes" id="UP001152795">
    <property type="component" value="Unassembled WGS sequence"/>
</dbReference>
<comment type="subcellular location">
    <subcellularLocation>
        <location evidence="2">Cytoplasm</location>
    </subcellularLocation>
    <subcellularLocation>
        <location evidence="1">Nucleus</location>
    </subcellularLocation>
</comment>
<feature type="domain" description="Exportin-1 C-terminal" evidence="11">
    <location>
        <begin position="1245"/>
        <end position="1355"/>
    </location>
</feature>
<keyword evidence="6" id="KW-0653">Protein transport</keyword>
<dbReference type="GO" id="GO:0030136">
    <property type="term" value="C:clathrin-coated vesicle"/>
    <property type="evidence" value="ECO:0007669"/>
    <property type="project" value="InterPro"/>
</dbReference>
<name>A0A7D9D9R4_PARCT</name>
<dbReference type="InterPro" id="IPR014712">
    <property type="entry name" value="ANTH_dom_sf"/>
</dbReference>
<dbReference type="GO" id="GO:0006611">
    <property type="term" value="P:protein export from nucleus"/>
    <property type="evidence" value="ECO:0007669"/>
    <property type="project" value="TreeGrafter"/>
</dbReference>
<sequence length="1440" mass="160845">MNKKSCKEALEIYKKFLSRMDSVKEFLKVAEDVGINPSDIPDLTKAPSSLMEALESHYQSLEKGKVPVASSKRPNLQPINVPQLTTESLNNPIKFEDYKKEELIKEEEHRLNSFKEVRKQQEVVLQAAPTRQTPSSRQDAWSTAFEANTAVNHIQSQNTNNNNDLLALHQVFSAPKPVETFTPDFGHSSAFPPSGGQPVNAGGFSSAQPSPWSPGPNQSAQGGVNLFGGNLLSGGPSEILQPMNKQQPQLVDQTQSNVDKGNLDTSLNKVAMSIDNLNVSGIRPPPGSMGRGHQWTPPKPTVKTGGAHFQMGSSLGPTLPPVGMQTQPIVRPPYVQPGIYPQPMAYGQQPMMQQPAMQANLFPQQRVPVVNDPFGAPVPGLKYKPVLAMFNKASHSVTVEQRHAAERVFLNFKAQSCPYKFCQEIFQHSNNDYVLYQAMTTLKEAIVKEWSILNKSDIDFWQNFLLAFVCERKNLQKYVIEKSLQCIAVILKRGTLDHTASHNPLQNLMANILQLFASNDLNMKLIGCSMMRALLYEYSSVGQSSDIKMSFEFHCKCKTLFEPGASWKESMVNGNALEIFFNLQSCLNDNEVLVHRYFLCLTQFASLTGTIFSDESLTVQYLGRLLQGVLQLVQRYSGQVSGMLACGFASVVNRITTVFPMSLVLSLPTELVQTYLHAISQLTQSFLETAMRNEDLHSDDTSYMEAFDQLLVAWVNLVSSSSAFPKGYLSGPCLQILHLYVRTHISAPEGTRNPQSVQDLEEIVELRDTDLEEFDDQLSSVATLARHVLGEAVPFLNHLLEVKLATFMEHLCTLREKGPLAVDSVKTENLYEDLHWIVLIAGYILSDEVSGEKSLIPDEIMMYSIAESENVHLESTVKYLTSLGTADIGNRKIDSITRLITSIMKVADLEKQALAAGLGPTLSPELGGNIVWILTKVCEVYLMFFEPDYGQVSVPLVTSFGKESESARWFVGFVLGKVLSNLHGWLSESSVLENTAQLLVTLMTNKSSAHSALSCEVIAQLAKDYAENTSYVKDLPALVQRELSRALVIAGSAIEHDLSRKQYLSQILNPIKTRFFSVVQAPTFRKECQHEAYKDEVERLLECFRGVAKATDRRTVSFLFAFLVPVLEHCVPLFELYNNCSETVEILLSLLLDVVESQLGYVSTGDSRRLQEICVRLMEVYSKHSLGRHNRSILAEEETFLDLLIFMKILTTILTKEYFDFSSDEDDGFNAGQNCANVVLYGLNILLPFITPELLKFPELNEEYFKLITFVCEEHTEAICQMPDHLFTNLMASLEKGLKECGTDIAKSTLEALSGMAIDLFRNQQQKNTLTERLSVALKSMLKVLFNFLMFETFDVVDLSIPAADALWSLICCHQAEYTSLVQNILVTQTDSIVHQRLVDSFNKLTPADVKIAIDKPSKERFRKNLDSLLADVKGLLCVR</sequence>
<evidence type="ECO:0000256" key="9">
    <source>
        <dbReference type="SAM" id="MobiDB-lite"/>
    </source>
</evidence>
<reference evidence="12" key="1">
    <citation type="submission" date="2020-04" db="EMBL/GenBank/DDBJ databases">
        <authorList>
            <person name="Alioto T."/>
            <person name="Alioto T."/>
            <person name="Gomez Garrido J."/>
        </authorList>
    </citation>
    <scope>NUCLEOTIDE SEQUENCE</scope>
    <source>
        <strain evidence="12">A484AB</strain>
    </source>
</reference>
<evidence type="ECO:0000256" key="4">
    <source>
        <dbReference type="ARBA" id="ARBA00022448"/>
    </source>
</evidence>
<dbReference type="EMBL" id="CACRXK020000305">
    <property type="protein sequence ID" value="CAB3980598.1"/>
    <property type="molecule type" value="Genomic_DNA"/>
</dbReference>
<evidence type="ECO:0000256" key="1">
    <source>
        <dbReference type="ARBA" id="ARBA00004123"/>
    </source>
</evidence>
<proteinExistence type="inferred from homology"/>
<dbReference type="PANTHER" id="PTHR12596:SF1">
    <property type="entry name" value="EXPORTIN-4"/>
    <property type="match status" value="1"/>
</dbReference>
<feature type="compositionally biased region" description="Polar residues" evidence="9">
    <location>
        <begin position="203"/>
        <end position="222"/>
    </location>
</feature>
<dbReference type="InterPro" id="IPR011417">
    <property type="entry name" value="ANTH_dom"/>
</dbReference>
<evidence type="ECO:0000313" key="13">
    <source>
        <dbReference type="Proteomes" id="UP001152795"/>
    </source>
</evidence>
<dbReference type="Gene3D" id="1.20.58.150">
    <property type="entry name" value="ANTH domain"/>
    <property type="match status" value="1"/>
</dbReference>
<evidence type="ECO:0000256" key="5">
    <source>
        <dbReference type="ARBA" id="ARBA00022490"/>
    </source>
</evidence>
<dbReference type="Gene3D" id="1.25.10.10">
    <property type="entry name" value="Leucine-rich Repeat Variant"/>
    <property type="match status" value="2"/>
</dbReference>
<dbReference type="Pfam" id="PF08767">
    <property type="entry name" value="CRM1_C"/>
    <property type="match status" value="1"/>
</dbReference>
<gene>
    <name evidence="12" type="ORF">PACLA_8A031891</name>
</gene>
<dbReference type="InterPro" id="IPR016024">
    <property type="entry name" value="ARM-type_fold"/>
</dbReference>